<dbReference type="Bgee" id="ENSOCUG00000034403">
    <property type="expression patterns" value="Expressed in blood and 3 other cell types or tissues"/>
</dbReference>
<dbReference type="InParanoid" id="A0A5F9DSM8"/>
<organism evidence="2 3">
    <name type="scientific">Oryctolagus cuniculus</name>
    <name type="common">Rabbit</name>
    <dbReference type="NCBI Taxonomy" id="9986"/>
    <lineage>
        <taxon>Eukaryota</taxon>
        <taxon>Metazoa</taxon>
        <taxon>Chordata</taxon>
        <taxon>Craniata</taxon>
        <taxon>Vertebrata</taxon>
        <taxon>Euteleostomi</taxon>
        <taxon>Mammalia</taxon>
        <taxon>Eutheria</taxon>
        <taxon>Euarchontoglires</taxon>
        <taxon>Glires</taxon>
        <taxon>Lagomorpha</taxon>
        <taxon>Leporidae</taxon>
        <taxon>Oryctolagus</taxon>
    </lineage>
</organism>
<reference evidence="2" key="2">
    <citation type="submission" date="2025-08" db="UniProtKB">
        <authorList>
            <consortium name="Ensembl"/>
        </authorList>
    </citation>
    <scope>IDENTIFICATION</scope>
    <source>
        <strain evidence="2">Thorbecke</strain>
    </source>
</reference>
<evidence type="ECO:0000256" key="1">
    <source>
        <dbReference type="SAM" id="SignalP"/>
    </source>
</evidence>
<dbReference type="PANTHER" id="PTHR23266">
    <property type="entry name" value="IMMUNOGLOBULIN HEAVY CHAIN"/>
    <property type="match status" value="1"/>
</dbReference>
<feature type="signal peptide" evidence="1">
    <location>
        <begin position="1"/>
        <end position="19"/>
    </location>
</feature>
<protein>
    <submittedName>
        <fullName evidence="2">Uncharacterized protein</fullName>
    </submittedName>
</protein>
<dbReference type="Proteomes" id="UP000001811">
    <property type="component" value="Unplaced"/>
</dbReference>
<dbReference type="Gene3D" id="2.60.40.10">
    <property type="entry name" value="Immunoglobulins"/>
    <property type="match status" value="1"/>
</dbReference>
<dbReference type="InterPro" id="IPR050199">
    <property type="entry name" value="IgHV"/>
</dbReference>
<sequence length="78" mass="8622">METGLRWLLLVAVLKGVQCQQLEESGAGLVQPGESLKLIWKASGFTFSSYWICWVHHAQGRARSASDAFILIMVAQTT</sequence>
<reference evidence="2" key="3">
    <citation type="submission" date="2025-09" db="UniProtKB">
        <authorList>
            <consortium name="Ensembl"/>
        </authorList>
    </citation>
    <scope>IDENTIFICATION</scope>
    <source>
        <strain evidence="2">Thorbecke</strain>
    </source>
</reference>
<accession>A0A5F9DSM8</accession>
<keyword evidence="1" id="KW-0732">Signal</keyword>
<dbReference type="InterPro" id="IPR036179">
    <property type="entry name" value="Ig-like_dom_sf"/>
</dbReference>
<proteinExistence type="predicted"/>
<name>A0A5F9DSM8_RABIT</name>
<evidence type="ECO:0000313" key="3">
    <source>
        <dbReference type="Proteomes" id="UP000001811"/>
    </source>
</evidence>
<dbReference type="InterPro" id="IPR013783">
    <property type="entry name" value="Ig-like_fold"/>
</dbReference>
<feature type="chain" id="PRO_5023879123" evidence="1">
    <location>
        <begin position="20"/>
        <end position="78"/>
    </location>
</feature>
<dbReference type="PaxDb" id="9986-ENSOCUP00000022341"/>
<keyword evidence="3" id="KW-1185">Reference proteome</keyword>
<dbReference type="SUPFAM" id="SSF48726">
    <property type="entry name" value="Immunoglobulin"/>
    <property type="match status" value="1"/>
</dbReference>
<reference evidence="2 3" key="1">
    <citation type="journal article" date="2011" name="Nature">
        <title>A high-resolution map of human evolutionary constraint using 29 mammals.</title>
        <authorList>
            <person name="Lindblad-Toh K."/>
            <person name="Garber M."/>
            <person name="Zuk O."/>
            <person name="Lin M.F."/>
            <person name="Parker B.J."/>
            <person name="Washietl S."/>
            <person name="Kheradpour P."/>
            <person name="Ernst J."/>
            <person name="Jordan G."/>
            <person name="Mauceli E."/>
            <person name="Ward L.D."/>
            <person name="Lowe C.B."/>
            <person name="Holloway A.K."/>
            <person name="Clamp M."/>
            <person name="Gnerre S."/>
            <person name="Alfoldi J."/>
            <person name="Beal K."/>
            <person name="Chang J."/>
            <person name="Clawson H."/>
            <person name="Cuff J."/>
            <person name="Di Palma F."/>
            <person name="Fitzgerald S."/>
            <person name="Flicek P."/>
            <person name="Guttman M."/>
            <person name="Hubisz M.J."/>
            <person name="Jaffe D.B."/>
            <person name="Jungreis I."/>
            <person name="Kent W.J."/>
            <person name="Kostka D."/>
            <person name="Lara M."/>
            <person name="Martins A.L."/>
            <person name="Massingham T."/>
            <person name="Moltke I."/>
            <person name="Raney B.J."/>
            <person name="Rasmussen M.D."/>
            <person name="Robinson J."/>
            <person name="Stark A."/>
            <person name="Vilella A.J."/>
            <person name="Wen J."/>
            <person name="Xie X."/>
            <person name="Zody M.C."/>
            <person name="Baldwin J."/>
            <person name="Bloom T."/>
            <person name="Chin C.W."/>
            <person name="Heiman D."/>
            <person name="Nicol R."/>
            <person name="Nusbaum C."/>
            <person name="Young S."/>
            <person name="Wilkinson J."/>
            <person name="Worley K.C."/>
            <person name="Kovar C.L."/>
            <person name="Muzny D.M."/>
            <person name="Gibbs R.A."/>
            <person name="Cree A."/>
            <person name="Dihn H.H."/>
            <person name="Fowler G."/>
            <person name="Jhangiani S."/>
            <person name="Joshi V."/>
            <person name="Lee S."/>
            <person name="Lewis L.R."/>
            <person name="Nazareth L.V."/>
            <person name="Okwuonu G."/>
            <person name="Santibanez J."/>
            <person name="Warren W.C."/>
            <person name="Mardis E.R."/>
            <person name="Weinstock G.M."/>
            <person name="Wilson R.K."/>
            <person name="Delehaunty K."/>
            <person name="Dooling D."/>
            <person name="Fronik C."/>
            <person name="Fulton L."/>
            <person name="Fulton B."/>
            <person name="Graves T."/>
            <person name="Minx P."/>
            <person name="Sodergren E."/>
            <person name="Birney E."/>
            <person name="Margulies E.H."/>
            <person name="Herrero J."/>
            <person name="Green E.D."/>
            <person name="Haussler D."/>
            <person name="Siepel A."/>
            <person name="Goldman N."/>
            <person name="Pollard K.S."/>
            <person name="Pedersen J.S."/>
            <person name="Lander E.S."/>
            <person name="Kellis M."/>
        </authorList>
    </citation>
    <scope>NUCLEOTIDE SEQUENCE [LARGE SCALE GENOMIC DNA]</scope>
    <source>
        <strain evidence="3">Thorbecke</strain>
    </source>
</reference>
<dbReference type="AlphaFoldDB" id="A0A5F9DSM8"/>
<dbReference type="Ensembl" id="ENSOCUT00000051763.1">
    <property type="protein sequence ID" value="ENSOCUP00000048751.1"/>
    <property type="gene ID" value="ENSOCUG00000034403.1"/>
</dbReference>
<evidence type="ECO:0000313" key="2">
    <source>
        <dbReference type="Ensembl" id="ENSOCUP00000048751.1"/>
    </source>
</evidence>
<dbReference type="SMR" id="A0A5F9DSM8"/>